<dbReference type="OMA" id="DWSSSMM"/>
<evidence type="ECO:0000256" key="1">
    <source>
        <dbReference type="ARBA" id="ARBA00010266"/>
    </source>
</evidence>
<dbReference type="EMBL" id="NSGR01000005">
    <property type="protein sequence ID" value="PCH13270.1"/>
    <property type="molecule type" value="Genomic_DNA"/>
</dbReference>
<reference evidence="3 4" key="1">
    <citation type="submission" date="2016-06" db="EMBL/GenBank/DDBJ databases">
        <authorList>
            <person name="Haines A.N."/>
            <person name="Council K.R."/>
        </authorList>
    </citation>
    <scope>NUCLEOTIDE SEQUENCE [LARGE SCALE GENOMIC DNA]</scope>
    <source>
        <strain evidence="3 4">SP158-29</strain>
    </source>
</reference>
<sequence>MRSRLKLNSFLILLFFFIFAMIMPLIMNAKTPNSSQLIKVPYSEKVFIDDVAKEVKPYAKAYGVRPSIIIGQILIDSQGGQSILSAKYHNLFSMLAKPGDNYVILETTKPVLNNPTTTKLKFATYPSWKESIADYFASLSQGQVWDQQLYRELATFEGYKLPAQSLEKYIYSYDNNYAAKLIKVIEEKDLTKYD</sequence>
<comment type="similarity">
    <text evidence="1">Belongs to the glycosyl hydrolase 73 family.</text>
</comment>
<dbReference type="SMART" id="SM00047">
    <property type="entry name" value="LYZ2"/>
    <property type="match status" value="1"/>
</dbReference>
<name>A0A0E2UCR2_9STRE</name>
<protein>
    <submittedName>
        <fullName evidence="3">Exo-glucosaminidase LytG</fullName>
    </submittedName>
</protein>
<proteinExistence type="inferred from homology"/>
<evidence type="ECO:0000313" key="4">
    <source>
        <dbReference type="Proteomes" id="UP000217465"/>
    </source>
</evidence>
<dbReference type="RefSeq" id="WP_003107575.1">
    <property type="nucleotide sequence ID" value="NZ_BAWT01000010.1"/>
</dbReference>
<dbReference type="Pfam" id="PF01832">
    <property type="entry name" value="Glucosaminidase"/>
    <property type="match status" value="1"/>
</dbReference>
<organism evidence="3 4">
    <name type="scientific">Streptococcus parauberis</name>
    <dbReference type="NCBI Taxonomy" id="1348"/>
    <lineage>
        <taxon>Bacteria</taxon>
        <taxon>Bacillati</taxon>
        <taxon>Bacillota</taxon>
        <taxon>Bacilli</taxon>
        <taxon>Lactobacillales</taxon>
        <taxon>Streptococcaceae</taxon>
        <taxon>Streptococcus</taxon>
    </lineage>
</organism>
<accession>A0A0E2UCR2</accession>
<dbReference type="OrthoDB" id="977752at2"/>
<gene>
    <name evidence="3" type="primary">lytG</name>
    <name evidence="3" type="ORF">A9Y57_00670</name>
</gene>
<dbReference type="PANTHER" id="PTHR33308:SF9">
    <property type="entry name" value="PEPTIDOGLYCAN HYDROLASE FLGJ"/>
    <property type="match status" value="1"/>
</dbReference>
<dbReference type="PANTHER" id="PTHR33308">
    <property type="entry name" value="PEPTIDOGLYCAN HYDROLASE FLGJ"/>
    <property type="match status" value="1"/>
</dbReference>
<dbReference type="GO" id="GO:0004040">
    <property type="term" value="F:amidase activity"/>
    <property type="evidence" value="ECO:0007669"/>
    <property type="project" value="InterPro"/>
</dbReference>
<evidence type="ECO:0000256" key="2">
    <source>
        <dbReference type="ARBA" id="ARBA00022801"/>
    </source>
</evidence>
<comment type="caution">
    <text evidence="3">The sequence shown here is derived from an EMBL/GenBank/DDBJ whole genome shotgun (WGS) entry which is preliminary data.</text>
</comment>
<dbReference type="Gene3D" id="1.10.530.10">
    <property type="match status" value="1"/>
</dbReference>
<evidence type="ECO:0000313" key="3">
    <source>
        <dbReference type="EMBL" id="PCH13270.1"/>
    </source>
</evidence>
<dbReference type="Proteomes" id="UP000217465">
    <property type="component" value="Unassembled WGS sequence"/>
</dbReference>
<dbReference type="eggNOG" id="COG1705">
    <property type="taxonomic scope" value="Bacteria"/>
</dbReference>
<dbReference type="AlphaFoldDB" id="A0A0E2UCR2"/>
<dbReference type="STRING" id="936154.STP_0197"/>
<dbReference type="InterPro" id="IPR051056">
    <property type="entry name" value="Glycosyl_Hydrolase_73"/>
</dbReference>
<dbReference type="Gene3D" id="4.10.80.30">
    <property type="entry name" value="DNA polymerase, domain 6"/>
    <property type="match status" value="1"/>
</dbReference>
<dbReference type="InterPro" id="IPR002901">
    <property type="entry name" value="MGlyc_endo_b_GlcNAc-like_dom"/>
</dbReference>
<keyword evidence="2" id="KW-0378">Hydrolase</keyword>